<evidence type="ECO:0000256" key="6">
    <source>
        <dbReference type="ARBA" id="ARBA00022801"/>
    </source>
</evidence>
<evidence type="ECO:0000256" key="4">
    <source>
        <dbReference type="ARBA" id="ARBA00022722"/>
    </source>
</evidence>
<name>A0ABM4D0I7_HYDVU</name>
<reference evidence="10" key="1">
    <citation type="submission" date="2025-08" db="UniProtKB">
        <authorList>
            <consortium name="RefSeq"/>
        </authorList>
    </citation>
    <scope>IDENTIFICATION</scope>
</reference>
<gene>
    <name evidence="10" type="primary">LOC136088038</name>
</gene>
<evidence type="ECO:0000256" key="2">
    <source>
        <dbReference type="ARBA" id="ARBA00004123"/>
    </source>
</evidence>
<comment type="cofactor">
    <cofactor evidence="1">
        <name>a divalent metal cation</name>
        <dbReference type="ChEBI" id="CHEBI:60240"/>
    </cofactor>
</comment>
<evidence type="ECO:0000256" key="3">
    <source>
        <dbReference type="ARBA" id="ARBA00006958"/>
    </source>
</evidence>
<accession>A0ABM4D0I7</accession>
<evidence type="ECO:0000259" key="8">
    <source>
        <dbReference type="Pfam" id="PF13359"/>
    </source>
</evidence>
<keyword evidence="4" id="KW-0540">Nuclease</keyword>
<feature type="domain" description="DDE Tnp4" evidence="8">
    <location>
        <begin position="146"/>
        <end position="313"/>
    </location>
</feature>
<comment type="subcellular location">
    <subcellularLocation>
        <location evidence="2">Nucleus</location>
    </subcellularLocation>
</comment>
<dbReference type="GeneID" id="136088038"/>
<dbReference type="Proteomes" id="UP001652625">
    <property type="component" value="Chromosome 12"/>
</dbReference>
<keyword evidence="9" id="KW-1185">Reference proteome</keyword>
<dbReference type="PANTHER" id="PTHR22930">
    <property type="match status" value="1"/>
</dbReference>
<keyword evidence="6" id="KW-0378">Hydrolase</keyword>
<evidence type="ECO:0000313" key="10">
    <source>
        <dbReference type="RefSeq" id="XP_065667754.1"/>
    </source>
</evidence>
<evidence type="ECO:0000256" key="1">
    <source>
        <dbReference type="ARBA" id="ARBA00001968"/>
    </source>
</evidence>
<keyword evidence="7" id="KW-0539">Nucleus</keyword>
<evidence type="ECO:0000256" key="7">
    <source>
        <dbReference type="ARBA" id="ARBA00023242"/>
    </source>
</evidence>
<protein>
    <submittedName>
        <fullName evidence="10">Nuclease HARBI1</fullName>
    </submittedName>
</protein>
<keyword evidence="5" id="KW-0479">Metal-binding</keyword>
<dbReference type="PANTHER" id="PTHR22930:SF258">
    <property type="entry name" value="PROTEIN ALP1-LIKE ISOFORM X1"/>
    <property type="match status" value="1"/>
</dbReference>
<comment type="similarity">
    <text evidence="3">Belongs to the HARBI1 family.</text>
</comment>
<dbReference type="InterPro" id="IPR045249">
    <property type="entry name" value="HARBI1-like"/>
</dbReference>
<organism evidence="9 10">
    <name type="scientific">Hydra vulgaris</name>
    <name type="common">Hydra</name>
    <name type="synonym">Hydra attenuata</name>
    <dbReference type="NCBI Taxonomy" id="6087"/>
    <lineage>
        <taxon>Eukaryota</taxon>
        <taxon>Metazoa</taxon>
        <taxon>Cnidaria</taxon>
        <taxon>Hydrozoa</taxon>
        <taxon>Hydroidolina</taxon>
        <taxon>Anthoathecata</taxon>
        <taxon>Aplanulata</taxon>
        <taxon>Hydridae</taxon>
        <taxon>Hydra</taxon>
    </lineage>
</organism>
<dbReference type="Pfam" id="PF13359">
    <property type="entry name" value="DDE_Tnp_4"/>
    <property type="match status" value="1"/>
</dbReference>
<evidence type="ECO:0000313" key="9">
    <source>
        <dbReference type="Proteomes" id="UP001652625"/>
    </source>
</evidence>
<evidence type="ECO:0000256" key="5">
    <source>
        <dbReference type="ARBA" id="ARBA00022723"/>
    </source>
</evidence>
<dbReference type="InterPro" id="IPR027806">
    <property type="entry name" value="HARBI1_dom"/>
</dbReference>
<sequence>MWMRRIFMERSRKGLFNVLVKDLKLFDSVYFLQSFRMSSQTFEILLSWVAPFLSKSSLRRAVATAEERLCIALRYLVTGDAQITIAISFRMSPTTIGRIIIETCKVIWNVICKKGYLLAPSSQKEWLEISSEFYERWNFPHCLGAIDGKQVIIQSPARSGSIYFNYKKTFSIVLLATCNAKYEFTLVDIGGSGRQSDNGIYNYSKVGSAIDNSLLNFPDPSCISGYSKSITFPYTFLADEAFALKPHMMRPYPRRTNLDKTEIVFNYRLSRGRRVVENSFGVLASRFRIFRRPIVLKVENVKIVVKATMDLHNFLMKIQIKTDNFSYCPSHYVDQESSHESIPGQWRKETNNYQGLKSIQCQGAHNFIKKAKSIRNNSKDYFNSEEGLVLWRDRIVNSTSNPFDKEKYKIVNNIIQTQYARNKK</sequence>
<dbReference type="RefSeq" id="XP_065667754.1">
    <property type="nucleotide sequence ID" value="XM_065811682.1"/>
</dbReference>
<proteinExistence type="inferred from homology"/>